<name>A0ABZ2LM17_9BACT</name>
<feature type="binding site" evidence="5">
    <location>
        <position position="160"/>
    </location>
    <ligand>
        <name>Fe cation</name>
        <dbReference type="ChEBI" id="CHEBI:24875"/>
    </ligand>
</feature>
<evidence type="ECO:0000256" key="2">
    <source>
        <dbReference type="ARBA" id="ARBA00022723"/>
    </source>
</evidence>
<dbReference type="SUPFAM" id="SSF56420">
    <property type="entry name" value="Peptide deformylase"/>
    <property type="match status" value="1"/>
</dbReference>
<dbReference type="CDD" id="cd00487">
    <property type="entry name" value="Pep_deformylase"/>
    <property type="match status" value="1"/>
</dbReference>
<organism evidence="6 7">
    <name type="scientific">Pendulispora albinea</name>
    <dbReference type="NCBI Taxonomy" id="2741071"/>
    <lineage>
        <taxon>Bacteria</taxon>
        <taxon>Pseudomonadati</taxon>
        <taxon>Myxococcota</taxon>
        <taxon>Myxococcia</taxon>
        <taxon>Myxococcales</taxon>
        <taxon>Sorangiineae</taxon>
        <taxon>Pendulisporaceae</taxon>
        <taxon>Pendulispora</taxon>
    </lineage>
</organism>
<keyword evidence="7" id="KW-1185">Reference proteome</keyword>
<dbReference type="PRINTS" id="PR01576">
    <property type="entry name" value="PDEFORMYLASE"/>
</dbReference>
<keyword evidence="3 5" id="KW-0378">Hydrolase</keyword>
<protein>
    <recommendedName>
        <fullName evidence="5">Peptide deformylase</fullName>
        <shortName evidence="5">PDF</shortName>
        <ecNumber evidence="5">3.5.1.88</ecNumber>
    </recommendedName>
    <alternativeName>
        <fullName evidence="5">Polypeptide deformylase</fullName>
    </alternativeName>
</protein>
<dbReference type="RefSeq" id="WP_394821578.1">
    <property type="nucleotide sequence ID" value="NZ_CP089984.1"/>
</dbReference>
<evidence type="ECO:0000313" key="6">
    <source>
        <dbReference type="EMBL" id="WXB11962.1"/>
    </source>
</evidence>
<accession>A0ABZ2LM17</accession>
<dbReference type="Pfam" id="PF01327">
    <property type="entry name" value="Pep_deformylase"/>
    <property type="match status" value="1"/>
</dbReference>
<sequence>MTASPLPPIVQVGAPVLRGAAHDVDPSRIRTQEFRDLVQTMIEVMRKAPGVGLAAPQIGIPLRLIVLEDREEFLAQLSPAERAARGRVPFPTRVFVNPQLTPVGDEKAIFFEGCLSVSGYVALVERHLEVEVSGLDENAEPQTWRVRGWPARILQHEVDHVGGTLYIDRMKTRSFATVDQAKEHYGDKSIAEIVQALNIAR</sequence>
<dbReference type="PANTHER" id="PTHR10458">
    <property type="entry name" value="PEPTIDE DEFORMYLASE"/>
    <property type="match status" value="1"/>
</dbReference>
<dbReference type="PIRSF" id="PIRSF004749">
    <property type="entry name" value="Pep_def"/>
    <property type="match status" value="1"/>
</dbReference>
<dbReference type="InterPro" id="IPR023635">
    <property type="entry name" value="Peptide_deformylase"/>
</dbReference>
<dbReference type="Gene3D" id="3.90.45.10">
    <property type="entry name" value="Peptide deformylase"/>
    <property type="match status" value="1"/>
</dbReference>
<dbReference type="GO" id="GO:0042586">
    <property type="term" value="F:peptide deformylase activity"/>
    <property type="evidence" value="ECO:0007669"/>
    <property type="project" value="UniProtKB-EC"/>
</dbReference>
<feature type="binding site" evidence="5">
    <location>
        <position position="156"/>
    </location>
    <ligand>
        <name>Fe cation</name>
        <dbReference type="ChEBI" id="CHEBI:24875"/>
    </ligand>
</feature>
<comment type="catalytic activity">
    <reaction evidence="5">
        <text>N-terminal N-formyl-L-methionyl-[peptide] + H2O = N-terminal L-methionyl-[peptide] + formate</text>
        <dbReference type="Rhea" id="RHEA:24420"/>
        <dbReference type="Rhea" id="RHEA-COMP:10639"/>
        <dbReference type="Rhea" id="RHEA-COMP:10640"/>
        <dbReference type="ChEBI" id="CHEBI:15377"/>
        <dbReference type="ChEBI" id="CHEBI:15740"/>
        <dbReference type="ChEBI" id="CHEBI:49298"/>
        <dbReference type="ChEBI" id="CHEBI:64731"/>
        <dbReference type="EC" id="3.5.1.88"/>
    </reaction>
</comment>
<reference evidence="6 7" key="1">
    <citation type="submission" date="2021-12" db="EMBL/GenBank/DDBJ databases">
        <title>Discovery of the Pendulisporaceae a myxobacterial family with distinct sporulation behavior and unique specialized metabolism.</title>
        <authorList>
            <person name="Garcia R."/>
            <person name="Popoff A."/>
            <person name="Bader C.D."/>
            <person name="Loehr J."/>
            <person name="Walesch S."/>
            <person name="Walt C."/>
            <person name="Boldt J."/>
            <person name="Bunk B."/>
            <person name="Haeckl F.J.F.P.J."/>
            <person name="Gunesch A.P."/>
            <person name="Birkelbach J."/>
            <person name="Nuebel U."/>
            <person name="Pietschmann T."/>
            <person name="Bach T."/>
            <person name="Mueller R."/>
        </authorList>
    </citation>
    <scope>NUCLEOTIDE SEQUENCE [LARGE SCALE GENOMIC DNA]</scope>
    <source>
        <strain evidence="6 7">MSr11954</strain>
    </source>
</reference>
<keyword evidence="5" id="KW-0408">Iron</keyword>
<dbReference type="PANTHER" id="PTHR10458:SF2">
    <property type="entry name" value="PEPTIDE DEFORMYLASE, MITOCHONDRIAL"/>
    <property type="match status" value="1"/>
</dbReference>
<feature type="binding site" evidence="5">
    <location>
        <position position="114"/>
    </location>
    <ligand>
        <name>Fe cation</name>
        <dbReference type="ChEBI" id="CHEBI:24875"/>
    </ligand>
</feature>
<comment type="function">
    <text evidence="5">Removes the formyl group from the N-terminal Met of newly synthesized proteins. Requires at least a dipeptide for an efficient rate of reaction. N-terminal L-methionine is a prerequisite for activity but the enzyme has broad specificity at other positions.</text>
</comment>
<dbReference type="HAMAP" id="MF_00163">
    <property type="entry name" value="Pep_deformylase"/>
    <property type="match status" value="1"/>
</dbReference>
<evidence type="ECO:0000256" key="4">
    <source>
        <dbReference type="ARBA" id="ARBA00022917"/>
    </source>
</evidence>
<evidence type="ECO:0000256" key="5">
    <source>
        <dbReference type="HAMAP-Rule" id="MF_00163"/>
    </source>
</evidence>
<dbReference type="EMBL" id="CP089984">
    <property type="protein sequence ID" value="WXB11962.1"/>
    <property type="molecule type" value="Genomic_DNA"/>
</dbReference>
<evidence type="ECO:0000313" key="7">
    <source>
        <dbReference type="Proteomes" id="UP001370348"/>
    </source>
</evidence>
<comment type="cofactor">
    <cofactor evidence="5">
        <name>Fe(2+)</name>
        <dbReference type="ChEBI" id="CHEBI:29033"/>
    </cofactor>
    <text evidence="5">Binds 1 Fe(2+) ion.</text>
</comment>
<evidence type="ECO:0000256" key="1">
    <source>
        <dbReference type="ARBA" id="ARBA00010759"/>
    </source>
</evidence>
<keyword evidence="2 5" id="KW-0479">Metal-binding</keyword>
<evidence type="ECO:0000256" key="3">
    <source>
        <dbReference type="ARBA" id="ARBA00022801"/>
    </source>
</evidence>
<comment type="similarity">
    <text evidence="1 5">Belongs to the polypeptide deformylase family.</text>
</comment>
<feature type="active site" evidence="5">
    <location>
        <position position="157"/>
    </location>
</feature>
<keyword evidence="4 5" id="KW-0648">Protein biosynthesis</keyword>
<dbReference type="NCBIfam" id="TIGR00079">
    <property type="entry name" value="pept_deformyl"/>
    <property type="match status" value="1"/>
</dbReference>
<dbReference type="NCBIfam" id="NF001159">
    <property type="entry name" value="PRK00150.1-3"/>
    <property type="match status" value="1"/>
</dbReference>
<proteinExistence type="inferred from homology"/>
<dbReference type="EC" id="3.5.1.88" evidence="5"/>
<dbReference type="Proteomes" id="UP001370348">
    <property type="component" value="Chromosome"/>
</dbReference>
<dbReference type="InterPro" id="IPR036821">
    <property type="entry name" value="Peptide_deformylase_sf"/>
</dbReference>
<gene>
    <name evidence="5 6" type="primary">def</name>
    <name evidence="6" type="ORF">LZC94_29410</name>
</gene>